<keyword evidence="4" id="KW-0804">Transcription</keyword>
<keyword evidence="1" id="KW-0805">Transcription regulation</keyword>
<evidence type="ECO:0000259" key="5">
    <source>
        <dbReference type="Pfam" id="PF08281"/>
    </source>
</evidence>
<feature type="domain" description="RNA polymerase sigma factor 70 region 4 type 2" evidence="5">
    <location>
        <begin position="303"/>
        <end position="353"/>
    </location>
</feature>
<dbReference type="Pfam" id="PF08281">
    <property type="entry name" value="Sigma70_r4_2"/>
    <property type="match status" value="1"/>
</dbReference>
<keyword evidence="2" id="KW-0731">Sigma factor</keyword>
<evidence type="ECO:0000313" key="7">
    <source>
        <dbReference type="Proteomes" id="UP000637383"/>
    </source>
</evidence>
<evidence type="ECO:0000256" key="4">
    <source>
        <dbReference type="ARBA" id="ARBA00023163"/>
    </source>
</evidence>
<keyword evidence="3" id="KW-0238">DNA-binding</keyword>
<name>A0ABR8KJF7_9NOSO</name>
<dbReference type="PANTHER" id="PTHR30385">
    <property type="entry name" value="SIGMA FACTOR F FLAGELLAR"/>
    <property type="match status" value="1"/>
</dbReference>
<organism evidence="6 7">
    <name type="scientific">Nostoc paludosum FACHB-159</name>
    <dbReference type="NCBI Taxonomy" id="2692908"/>
    <lineage>
        <taxon>Bacteria</taxon>
        <taxon>Bacillati</taxon>
        <taxon>Cyanobacteriota</taxon>
        <taxon>Cyanophyceae</taxon>
        <taxon>Nostocales</taxon>
        <taxon>Nostocaceae</taxon>
        <taxon>Nostoc</taxon>
    </lineage>
</organism>
<evidence type="ECO:0000256" key="2">
    <source>
        <dbReference type="ARBA" id="ARBA00023082"/>
    </source>
</evidence>
<dbReference type="PANTHER" id="PTHR30385:SF7">
    <property type="entry name" value="RNA POLYMERASE SIGMA FACTOR FLIA"/>
    <property type="match status" value="1"/>
</dbReference>
<accession>A0ABR8KJF7</accession>
<dbReference type="NCBIfam" id="TIGR02937">
    <property type="entry name" value="sigma70-ECF"/>
    <property type="match status" value="1"/>
</dbReference>
<dbReference type="Gene3D" id="1.20.140.160">
    <property type="match status" value="1"/>
</dbReference>
<reference evidence="6 7" key="1">
    <citation type="journal article" date="2020" name="ISME J.">
        <title>Comparative genomics reveals insights into cyanobacterial evolution and habitat adaptation.</title>
        <authorList>
            <person name="Chen M.Y."/>
            <person name="Teng W.K."/>
            <person name="Zhao L."/>
            <person name="Hu C.X."/>
            <person name="Zhou Y.K."/>
            <person name="Han B.P."/>
            <person name="Song L.R."/>
            <person name="Shu W.S."/>
        </authorList>
    </citation>
    <scope>NUCLEOTIDE SEQUENCE [LARGE SCALE GENOMIC DNA]</scope>
    <source>
        <strain evidence="6 7">FACHB-159</strain>
    </source>
</reference>
<proteinExistence type="predicted"/>
<keyword evidence="7" id="KW-1185">Reference proteome</keyword>
<dbReference type="Proteomes" id="UP000637383">
    <property type="component" value="Unassembled WGS sequence"/>
</dbReference>
<dbReference type="InterPro" id="IPR013325">
    <property type="entry name" value="RNA_pol_sigma_r2"/>
</dbReference>
<evidence type="ECO:0000256" key="1">
    <source>
        <dbReference type="ARBA" id="ARBA00023015"/>
    </source>
</evidence>
<dbReference type="SUPFAM" id="SSF88946">
    <property type="entry name" value="Sigma2 domain of RNA polymerase sigma factors"/>
    <property type="match status" value="1"/>
</dbReference>
<protein>
    <submittedName>
        <fullName evidence="6">Sigma-70 family RNA polymerase sigma factor</fullName>
    </submittedName>
</protein>
<comment type="caution">
    <text evidence="6">The sequence shown here is derived from an EMBL/GenBank/DDBJ whole genome shotgun (WGS) entry which is preliminary data.</text>
</comment>
<dbReference type="SUPFAM" id="SSF88659">
    <property type="entry name" value="Sigma3 and sigma4 domains of RNA polymerase sigma factors"/>
    <property type="match status" value="1"/>
</dbReference>
<dbReference type="EMBL" id="JACJTU010000044">
    <property type="protein sequence ID" value="MBD2738192.1"/>
    <property type="molecule type" value="Genomic_DNA"/>
</dbReference>
<evidence type="ECO:0000313" key="6">
    <source>
        <dbReference type="EMBL" id="MBD2738192.1"/>
    </source>
</evidence>
<sequence length="407" mass="46472">MQPRQGIVEIFSTFVQFDVEQFSGWVTDAKLRRSIKNCLEQSPKQESDRFWAIYWYNIWHNQPSSLAVGHLCAYLQEVCYWVARKLALNFKTQLSVSDCFQVAIANVPKILKSFNPEYSSHLKNYAQLAFERVLKDAIRLRQEADICSDWALLHKLSRKRLVNSLQNSGFNSQNIETHVLAWECFKELHTAGNTKIRQLNQPNAVTWQAITELYNAERLKQLSSPTPAVNEQTIEKWLLSSAKAARAFLYPKMVSADAPLKDSEDSNLLDILSKDDQTTGLTELLEQEEAANVRSQQHQLNQVLQQAIAALDTQSQKLLEGYYIQQLTQQEIATQLNIKQYNVSRKLSSIKKSLLLTVTQWSQNTLHISLKSNVIEDINTGLEEWLKVEWGGGAEGQRGRGDKGNKS</sequence>
<dbReference type="InterPro" id="IPR013249">
    <property type="entry name" value="RNA_pol_sigma70_r4_t2"/>
</dbReference>
<dbReference type="RefSeq" id="WP_190958743.1">
    <property type="nucleotide sequence ID" value="NZ_JACJTU010000044.1"/>
</dbReference>
<dbReference type="InterPro" id="IPR014284">
    <property type="entry name" value="RNA_pol_sigma-70_dom"/>
</dbReference>
<evidence type="ECO:0000256" key="3">
    <source>
        <dbReference type="ARBA" id="ARBA00023125"/>
    </source>
</evidence>
<dbReference type="InterPro" id="IPR013324">
    <property type="entry name" value="RNA_pol_sigma_r3/r4-like"/>
</dbReference>
<gene>
    <name evidence="6" type="ORF">H6H03_30660</name>
</gene>